<dbReference type="AlphaFoldDB" id="A0A1I7YCX3"/>
<dbReference type="GO" id="GO:0008289">
    <property type="term" value="F:lipid binding"/>
    <property type="evidence" value="ECO:0007669"/>
    <property type="project" value="InterPro"/>
</dbReference>
<dbReference type="Proteomes" id="UP000095287">
    <property type="component" value="Unplaced"/>
</dbReference>
<dbReference type="InterPro" id="IPR012674">
    <property type="entry name" value="Calycin"/>
</dbReference>
<dbReference type="Gene3D" id="2.40.128.20">
    <property type="match status" value="1"/>
</dbReference>
<dbReference type="PANTHER" id="PTHR11955">
    <property type="entry name" value="FATTY ACID BINDING PROTEIN"/>
    <property type="match status" value="1"/>
</dbReference>
<dbReference type="CDD" id="cd00742">
    <property type="entry name" value="FABP"/>
    <property type="match status" value="1"/>
</dbReference>
<dbReference type="SUPFAM" id="SSF50814">
    <property type="entry name" value="Lipocalins"/>
    <property type="match status" value="1"/>
</dbReference>
<evidence type="ECO:0000313" key="3">
    <source>
        <dbReference type="WBParaSite" id="L893_g15015.t1"/>
    </source>
</evidence>
<evidence type="ECO:0000256" key="1">
    <source>
        <dbReference type="ARBA" id="ARBA00008390"/>
    </source>
</evidence>
<organism evidence="2 3">
    <name type="scientific">Steinernema glaseri</name>
    <dbReference type="NCBI Taxonomy" id="37863"/>
    <lineage>
        <taxon>Eukaryota</taxon>
        <taxon>Metazoa</taxon>
        <taxon>Ecdysozoa</taxon>
        <taxon>Nematoda</taxon>
        <taxon>Chromadorea</taxon>
        <taxon>Rhabditida</taxon>
        <taxon>Tylenchina</taxon>
        <taxon>Panagrolaimomorpha</taxon>
        <taxon>Strongyloidoidea</taxon>
        <taxon>Steinernematidae</taxon>
        <taxon>Steinernema</taxon>
    </lineage>
</organism>
<protein>
    <submittedName>
        <fullName evidence="3">Lipocln_cytosolic_FA-bd_dom domain-containing protein</fullName>
    </submittedName>
</protein>
<evidence type="ECO:0000313" key="2">
    <source>
        <dbReference type="Proteomes" id="UP000095287"/>
    </source>
</evidence>
<sequence>MIFLLALLISAASAQLLGPLESRFIGKWQLVEAPNYNDYLKKFQIGIVTRQYFLNALPIMEVSTDGNKWTMRSTWKAKTHILEFVLGVPFNAVTHYRRAVEVVVTLLPNGTLVQKEKDVAVVDTD</sequence>
<keyword evidence="2" id="KW-1185">Reference proteome</keyword>
<comment type="similarity">
    <text evidence="1">Belongs to the calycin superfamily. Fatty-acid binding protein (FABP) family.</text>
</comment>
<dbReference type="InterPro" id="IPR031259">
    <property type="entry name" value="ILBP"/>
</dbReference>
<reference evidence="3" key="1">
    <citation type="submission" date="2016-11" db="UniProtKB">
        <authorList>
            <consortium name="WormBaseParasite"/>
        </authorList>
    </citation>
    <scope>IDENTIFICATION</scope>
</reference>
<dbReference type="WBParaSite" id="L893_g15015.t1">
    <property type="protein sequence ID" value="L893_g15015.t1"/>
    <property type="gene ID" value="L893_g15015"/>
</dbReference>
<name>A0A1I7YCX3_9BILA</name>
<accession>A0A1I7YCX3</accession>
<proteinExistence type="inferred from homology"/>